<accession>A0A0W1AUW7</accession>
<name>A0A0W1AUW7_9BACL</name>
<sequence>MNHSLIYEGSRTQLVQQLIYFDEEKIAFLNQYFPERSKQRSNAETLLSRYCSELEQLLSRFNGEELNSLVLIGSQLQLRYLDDNTTDTYTIVFPNQAEPNDNKISMFSPIGMQLLLAQIGSTCQLAIPSGELSVKIESIKFVNCGEVAVLI</sequence>
<dbReference type="Pfam" id="PF01272">
    <property type="entry name" value="GreA_GreB"/>
    <property type="match status" value="1"/>
</dbReference>
<dbReference type="EMBL" id="LCZJ02000030">
    <property type="protein sequence ID" value="KTD85161.1"/>
    <property type="molecule type" value="Genomic_DNA"/>
</dbReference>
<dbReference type="InterPro" id="IPR001437">
    <property type="entry name" value="Tscrpt_elong_fac_GreA/B_C"/>
</dbReference>
<comment type="caution">
    <text evidence="2">The sequence shown here is derived from an EMBL/GenBank/DDBJ whole genome shotgun (WGS) entry which is preliminary data.</text>
</comment>
<evidence type="ECO:0000313" key="2">
    <source>
        <dbReference type="EMBL" id="KTD85161.1"/>
    </source>
</evidence>
<proteinExistence type="predicted"/>
<dbReference type="SUPFAM" id="SSF54534">
    <property type="entry name" value="FKBP-like"/>
    <property type="match status" value="1"/>
</dbReference>
<protein>
    <recommendedName>
        <fullName evidence="1">Transcription elongation factor GreA/GreB C-terminal domain-containing protein</fullName>
    </recommendedName>
</protein>
<dbReference type="OrthoDB" id="2898253at2"/>
<dbReference type="Gene3D" id="3.10.50.30">
    <property type="entry name" value="Transcription elongation factor, GreA/GreB, C-terminal domain"/>
    <property type="match status" value="1"/>
</dbReference>
<gene>
    <name evidence="2" type="ORF">UQ64_22440</name>
</gene>
<reference evidence="2 3" key="1">
    <citation type="journal article" date="2015" name="Int. Biodeterior. Biodegradation">
        <title>Physiological and genetic screening methods for the isolation of methyl tert-butyl ether-degrading bacteria for bioremediation purposes.</title>
        <authorList>
            <person name="Guisado I.M."/>
            <person name="Purswani J."/>
            <person name="Gonzalez Lopez J."/>
            <person name="Pozo C."/>
        </authorList>
    </citation>
    <scope>NUCLEOTIDE SEQUENCE [LARGE SCALE GENOMIC DNA]</scope>
    <source>
        <strain evidence="2 3">SH7</strain>
    </source>
</reference>
<evidence type="ECO:0000259" key="1">
    <source>
        <dbReference type="Pfam" id="PF01272"/>
    </source>
</evidence>
<feature type="domain" description="Transcription elongation factor GreA/GreB C-terminal" evidence="1">
    <location>
        <begin position="69"/>
        <end position="140"/>
    </location>
</feature>
<dbReference type="AlphaFoldDB" id="A0A0W1AUW7"/>
<dbReference type="RefSeq" id="WP_060625163.1">
    <property type="nucleotide sequence ID" value="NZ_LCZJ02000030.1"/>
</dbReference>
<organism evidence="2 3">
    <name type="scientific">Paenibacillus etheri</name>
    <dbReference type="NCBI Taxonomy" id="1306852"/>
    <lineage>
        <taxon>Bacteria</taxon>
        <taxon>Bacillati</taxon>
        <taxon>Bacillota</taxon>
        <taxon>Bacilli</taxon>
        <taxon>Bacillales</taxon>
        <taxon>Paenibacillaceae</taxon>
        <taxon>Paenibacillus</taxon>
    </lineage>
</organism>
<dbReference type="GO" id="GO:0032784">
    <property type="term" value="P:regulation of DNA-templated transcription elongation"/>
    <property type="evidence" value="ECO:0007669"/>
    <property type="project" value="InterPro"/>
</dbReference>
<dbReference type="GO" id="GO:0003677">
    <property type="term" value="F:DNA binding"/>
    <property type="evidence" value="ECO:0007669"/>
    <property type="project" value="InterPro"/>
</dbReference>
<evidence type="ECO:0000313" key="3">
    <source>
        <dbReference type="Proteomes" id="UP000054709"/>
    </source>
</evidence>
<dbReference type="Proteomes" id="UP000054709">
    <property type="component" value="Unassembled WGS sequence"/>
</dbReference>
<dbReference type="InterPro" id="IPR036953">
    <property type="entry name" value="GreA/GreB_C_sf"/>
</dbReference>
<keyword evidence="3" id="KW-1185">Reference proteome</keyword>